<proteinExistence type="predicted"/>
<accession>A0A8X6GD86</accession>
<dbReference type="Proteomes" id="UP000887116">
    <property type="component" value="Unassembled WGS sequence"/>
</dbReference>
<keyword evidence="3" id="KW-1185">Reference proteome</keyword>
<name>A0A8X6GD86_TRICU</name>
<feature type="compositionally biased region" description="Low complexity" evidence="1">
    <location>
        <begin position="39"/>
        <end position="49"/>
    </location>
</feature>
<dbReference type="EMBL" id="BMAO01025149">
    <property type="protein sequence ID" value="GFR00794.1"/>
    <property type="molecule type" value="Genomic_DNA"/>
</dbReference>
<evidence type="ECO:0000313" key="3">
    <source>
        <dbReference type="Proteomes" id="UP000887116"/>
    </source>
</evidence>
<evidence type="ECO:0000256" key="1">
    <source>
        <dbReference type="SAM" id="MobiDB-lite"/>
    </source>
</evidence>
<comment type="caution">
    <text evidence="2">The sequence shown here is derived from an EMBL/GenBank/DDBJ whole genome shotgun (WGS) entry which is preliminary data.</text>
</comment>
<gene>
    <name evidence="2" type="ORF">TNCT_509841</name>
</gene>
<organism evidence="2 3">
    <name type="scientific">Trichonephila clavata</name>
    <name type="common">Joro spider</name>
    <name type="synonym">Nephila clavata</name>
    <dbReference type="NCBI Taxonomy" id="2740835"/>
    <lineage>
        <taxon>Eukaryota</taxon>
        <taxon>Metazoa</taxon>
        <taxon>Ecdysozoa</taxon>
        <taxon>Arthropoda</taxon>
        <taxon>Chelicerata</taxon>
        <taxon>Arachnida</taxon>
        <taxon>Araneae</taxon>
        <taxon>Araneomorphae</taxon>
        <taxon>Entelegynae</taxon>
        <taxon>Araneoidea</taxon>
        <taxon>Nephilidae</taxon>
        <taxon>Trichonephila</taxon>
    </lineage>
</organism>
<reference evidence="2" key="1">
    <citation type="submission" date="2020-07" db="EMBL/GenBank/DDBJ databases">
        <title>Multicomponent nature underlies the extraordinary mechanical properties of spider dragline silk.</title>
        <authorList>
            <person name="Kono N."/>
            <person name="Nakamura H."/>
            <person name="Mori M."/>
            <person name="Yoshida Y."/>
            <person name="Ohtoshi R."/>
            <person name="Malay A.D."/>
            <person name="Moran D.A.P."/>
            <person name="Tomita M."/>
            <person name="Numata K."/>
            <person name="Arakawa K."/>
        </authorList>
    </citation>
    <scope>NUCLEOTIDE SEQUENCE</scope>
</reference>
<dbReference type="AlphaFoldDB" id="A0A8X6GD86"/>
<feature type="region of interest" description="Disordered" evidence="1">
    <location>
        <begin position="18"/>
        <end position="62"/>
    </location>
</feature>
<protein>
    <submittedName>
        <fullName evidence="2">Uncharacterized protein</fullName>
    </submittedName>
</protein>
<evidence type="ECO:0000313" key="2">
    <source>
        <dbReference type="EMBL" id="GFR00794.1"/>
    </source>
</evidence>
<sequence length="121" mass="13720">MANRINLSHADIAKLIEASDSEEEVSEYENHTSDETESESSNNNLKTNNRQMNSNESIRSKNLEIRGKLIPMSYSFQSMAANIINSTPRVTRCAKIRITDLKNAFDVLFNSTIENVNHKND</sequence>